<keyword evidence="1" id="KW-0472">Membrane</keyword>
<evidence type="ECO:0000313" key="2">
    <source>
        <dbReference type="EMBL" id="MFD2588398.1"/>
    </source>
</evidence>
<comment type="caution">
    <text evidence="2">The sequence shown here is derived from an EMBL/GenBank/DDBJ whole genome shotgun (WGS) entry which is preliminary data.</text>
</comment>
<feature type="transmembrane region" description="Helical" evidence="1">
    <location>
        <begin position="6"/>
        <end position="25"/>
    </location>
</feature>
<reference evidence="3" key="1">
    <citation type="journal article" date="2019" name="Int. J. Syst. Evol. Microbiol.">
        <title>The Global Catalogue of Microorganisms (GCM) 10K type strain sequencing project: providing services to taxonomists for standard genome sequencing and annotation.</title>
        <authorList>
            <consortium name="The Broad Institute Genomics Platform"/>
            <consortium name="The Broad Institute Genome Sequencing Center for Infectious Disease"/>
            <person name="Wu L."/>
            <person name="Ma J."/>
        </authorList>
    </citation>
    <scope>NUCLEOTIDE SEQUENCE [LARGE SCALE GENOMIC DNA]</scope>
    <source>
        <strain evidence="3">KCTC 52368</strain>
    </source>
</reference>
<protein>
    <recommendedName>
        <fullName evidence="4">Secreted protein</fullName>
    </recommendedName>
</protein>
<keyword evidence="1" id="KW-1133">Transmembrane helix</keyword>
<evidence type="ECO:0000256" key="1">
    <source>
        <dbReference type="SAM" id="Phobius"/>
    </source>
</evidence>
<evidence type="ECO:0008006" key="4">
    <source>
        <dbReference type="Google" id="ProtNLM"/>
    </source>
</evidence>
<keyword evidence="3" id="KW-1185">Reference proteome</keyword>
<dbReference type="Proteomes" id="UP001597526">
    <property type="component" value="Unassembled WGS sequence"/>
</dbReference>
<gene>
    <name evidence="2" type="ORF">ACFSQJ_15790</name>
</gene>
<proteinExistence type="predicted"/>
<keyword evidence="1" id="KW-0812">Transmembrane</keyword>
<organism evidence="2 3">
    <name type="scientific">Croceitalea marina</name>
    <dbReference type="NCBI Taxonomy" id="1775166"/>
    <lineage>
        <taxon>Bacteria</taxon>
        <taxon>Pseudomonadati</taxon>
        <taxon>Bacteroidota</taxon>
        <taxon>Flavobacteriia</taxon>
        <taxon>Flavobacteriales</taxon>
        <taxon>Flavobacteriaceae</taxon>
        <taxon>Croceitalea</taxon>
    </lineage>
</organism>
<sequence length="61" mass="7175">MKTYKIKSFIYFLLFAVAAFFYNNIEQEQKFQDKITSSEVVDIDTEQLEDSDADELETPVQ</sequence>
<dbReference type="EMBL" id="JBHULB010000078">
    <property type="protein sequence ID" value="MFD2588398.1"/>
    <property type="molecule type" value="Genomic_DNA"/>
</dbReference>
<dbReference type="RefSeq" id="WP_377767926.1">
    <property type="nucleotide sequence ID" value="NZ_JBHULB010000078.1"/>
</dbReference>
<evidence type="ECO:0000313" key="3">
    <source>
        <dbReference type="Proteomes" id="UP001597526"/>
    </source>
</evidence>
<accession>A0ABW5N2F9</accession>
<name>A0ABW5N2F9_9FLAO</name>